<accession>A0AAN8ENX6</accession>
<evidence type="ECO:0000256" key="2">
    <source>
        <dbReference type="ARBA" id="ARBA00023315"/>
    </source>
</evidence>
<keyword evidence="5" id="KW-1185">Reference proteome</keyword>
<dbReference type="PANTHER" id="PTHR31896">
    <property type="entry name" value="FAMILY REGULATORY PROTEIN, PUTATIVE (AFU_ORTHOLOGUE AFUA_3G14730)-RELATED"/>
    <property type="match status" value="1"/>
</dbReference>
<organism evidence="4 5">
    <name type="scientific">Knufia fluminis</name>
    <dbReference type="NCBI Taxonomy" id="191047"/>
    <lineage>
        <taxon>Eukaryota</taxon>
        <taxon>Fungi</taxon>
        <taxon>Dikarya</taxon>
        <taxon>Ascomycota</taxon>
        <taxon>Pezizomycotina</taxon>
        <taxon>Eurotiomycetes</taxon>
        <taxon>Chaetothyriomycetidae</taxon>
        <taxon>Chaetothyriales</taxon>
        <taxon>Trichomeriaceae</taxon>
        <taxon>Knufia</taxon>
    </lineage>
</organism>
<dbReference type="Proteomes" id="UP001316803">
    <property type="component" value="Unassembled WGS sequence"/>
</dbReference>
<evidence type="ECO:0000313" key="4">
    <source>
        <dbReference type="EMBL" id="KAK5948973.1"/>
    </source>
</evidence>
<keyword evidence="2" id="KW-0012">Acyltransferase</keyword>
<sequence>MLAQPLQPQDAGKSLNGQATATSDFKHIADELDPVRQEPTYADVMGQFLQLFTYNHGVALFKLDETVPRNKVIEEFEQATAKILEVIPWLGYRVVREGVCDGFSGRFKSTEWPGDSPQHSFVRFKDCTGLCPSYDELVAAQAPAKMLDGGLLCPVPGFPMPYDIAEHGDPPVFLVQVSFIKGGALVNFSNQHNVMDGTGLFRVITLLASVMCGEKIPAEVIKQANRDPASVVPLYGPNDVIRDHSWLKATARPLPTTSSSRTARWTQLRFSRKIAQRVKTIASDPAGYDPAVPFVSSEDAVISLYWKCLAGFRVKDGVDRRRSSRMLRAIDSRGVLGVSHSFMGQLVYYSRTFLTLEELITLPLSSIACSMRKNLINDNTEFSVRSYATWLSRVPDKSTLIYCGPADRTTDISCSSMANASLVFKYGTLGEPQFIRRPNLPPVPGTLYFYPPDASGDMNLLVCLSDEEMWELNNNDLWAAATQIIG</sequence>
<dbReference type="Gene3D" id="3.30.559.10">
    <property type="entry name" value="Chloramphenicol acetyltransferase-like domain"/>
    <property type="match status" value="2"/>
</dbReference>
<reference evidence="4 5" key="1">
    <citation type="submission" date="2022-12" db="EMBL/GenBank/DDBJ databases">
        <title>Genomic features and morphological characterization of a novel Knufia sp. strain isolated from spacecraft assembly facility.</title>
        <authorList>
            <person name="Teixeira M."/>
            <person name="Chander A.M."/>
            <person name="Stajich J.E."/>
            <person name="Venkateswaran K."/>
        </authorList>
    </citation>
    <scope>NUCLEOTIDE SEQUENCE [LARGE SCALE GENOMIC DNA]</scope>
    <source>
        <strain evidence="4 5">FJI-L2-BK-P2</strain>
    </source>
</reference>
<evidence type="ECO:0000259" key="3">
    <source>
        <dbReference type="Pfam" id="PF22664"/>
    </source>
</evidence>
<dbReference type="AlphaFoldDB" id="A0AAN8ENX6"/>
<dbReference type="InterPro" id="IPR023213">
    <property type="entry name" value="CAT-like_dom_sf"/>
</dbReference>
<keyword evidence="1" id="KW-0808">Transferase</keyword>
<protein>
    <recommendedName>
        <fullName evidence="3">Trichothecene 3-O-acetyltransferase-like N-terminal domain-containing protein</fullName>
    </recommendedName>
</protein>
<dbReference type="InterPro" id="IPR054710">
    <property type="entry name" value="Tri101-like_N"/>
</dbReference>
<dbReference type="PANTHER" id="PTHR31896:SF64">
    <property type="entry name" value="TRICHOTHECENE 3-O-ACETYLTRANSFERASE"/>
    <property type="match status" value="1"/>
</dbReference>
<gene>
    <name evidence="4" type="ORF">OHC33_010059</name>
</gene>
<dbReference type="GO" id="GO:0016746">
    <property type="term" value="F:acyltransferase activity"/>
    <property type="evidence" value="ECO:0007669"/>
    <property type="project" value="UniProtKB-KW"/>
</dbReference>
<name>A0AAN8ENX6_9EURO</name>
<dbReference type="EMBL" id="JAKLMC020000041">
    <property type="protein sequence ID" value="KAK5948973.1"/>
    <property type="molecule type" value="Genomic_DNA"/>
</dbReference>
<proteinExistence type="predicted"/>
<evidence type="ECO:0000256" key="1">
    <source>
        <dbReference type="ARBA" id="ARBA00022679"/>
    </source>
</evidence>
<feature type="domain" description="Trichothecene 3-O-acetyltransferase-like N-terminal" evidence="3">
    <location>
        <begin position="59"/>
        <end position="208"/>
    </location>
</feature>
<evidence type="ECO:0000313" key="5">
    <source>
        <dbReference type="Proteomes" id="UP001316803"/>
    </source>
</evidence>
<dbReference type="Pfam" id="PF22664">
    <property type="entry name" value="TRI-like_N"/>
    <property type="match status" value="1"/>
</dbReference>
<dbReference type="InterPro" id="IPR051283">
    <property type="entry name" value="Sec_Metabolite_Acyltrans"/>
</dbReference>
<comment type="caution">
    <text evidence="4">The sequence shown here is derived from an EMBL/GenBank/DDBJ whole genome shotgun (WGS) entry which is preliminary data.</text>
</comment>